<feature type="region of interest" description="Disordered" evidence="5">
    <location>
        <begin position="140"/>
        <end position="177"/>
    </location>
</feature>
<protein>
    <submittedName>
        <fullName evidence="8">Copper resistance CopC family protein</fullName>
    </submittedName>
</protein>
<dbReference type="Pfam" id="PF04234">
    <property type="entry name" value="CopC"/>
    <property type="match status" value="1"/>
</dbReference>
<keyword evidence="6" id="KW-1133">Transmembrane helix</keyword>
<comment type="subcellular location">
    <subcellularLocation>
        <location evidence="1">Cell envelope</location>
    </subcellularLocation>
</comment>
<feature type="compositionally biased region" description="Low complexity" evidence="5">
    <location>
        <begin position="140"/>
        <end position="159"/>
    </location>
</feature>
<dbReference type="InterPro" id="IPR007348">
    <property type="entry name" value="CopC_dom"/>
</dbReference>
<dbReference type="SUPFAM" id="SSF81296">
    <property type="entry name" value="E set domains"/>
    <property type="match status" value="1"/>
</dbReference>
<dbReference type="PANTHER" id="PTHR34820:SF4">
    <property type="entry name" value="INNER MEMBRANE PROTEIN YEBZ"/>
    <property type="match status" value="1"/>
</dbReference>
<keyword evidence="4" id="KW-0186">Copper</keyword>
<evidence type="ECO:0000256" key="2">
    <source>
        <dbReference type="ARBA" id="ARBA00022723"/>
    </source>
</evidence>
<evidence type="ECO:0000256" key="5">
    <source>
        <dbReference type="SAM" id="MobiDB-lite"/>
    </source>
</evidence>
<dbReference type="InterPro" id="IPR014756">
    <property type="entry name" value="Ig_E-set"/>
</dbReference>
<sequence length="214" mass="21392">MRNRSGMEAIMGARVTRVGTLVLSVVVVALSVLLPAGPAAAHNSLTSSDPRNGARLGKAPATVRLTFLNKLDPTTTRVTVTGPDNVDAAAGKPAFSGPRVAVPVRPGAAGLYIVRYQVASGDGHPVKGEVRFTLTVGATPTASPSAAVPTATPPASSAPAAPPSPAEAGPLTPAADSSGPGWWPWLAGAVLALAALAGAVLLRRRRPGRPGSAN</sequence>
<dbReference type="Gene3D" id="2.60.40.1220">
    <property type="match status" value="1"/>
</dbReference>
<organism evidence="8 9">
    <name type="scientific">Plantactinospora veratri</name>
    <dbReference type="NCBI Taxonomy" id="1436122"/>
    <lineage>
        <taxon>Bacteria</taxon>
        <taxon>Bacillati</taxon>
        <taxon>Actinomycetota</taxon>
        <taxon>Actinomycetes</taxon>
        <taxon>Micromonosporales</taxon>
        <taxon>Micromonosporaceae</taxon>
        <taxon>Plantactinospora</taxon>
    </lineage>
</organism>
<proteinExistence type="predicted"/>
<keyword evidence="6" id="KW-0812">Transmembrane</keyword>
<name>A0ABU7SBE5_9ACTN</name>
<feature type="domain" description="CopC" evidence="7">
    <location>
        <begin position="42"/>
        <end position="134"/>
    </location>
</feature>
<dbReference type="EMBL" id="JAZGQL010000006">
    <property type="protein sequence ID" value="MEE6307109.1"/>
    <property type="molecule type" value="Genomic_DNA"/>
</dbReference>
<dbReference type="InterPro" id="IPR014755">
    <property type="entry name" value="Cu-Rt/internalin_Ig-like"/>
</dbReference>
<keyword evidence="6" id="KW-0472">Membrane</keyword>
<evidence type="ECO:0000256" key="4">
    <source>
        <dbReference type="ARBA" id="ARBA00023008"/>
    </source>
</evidence>
<evidence type="ECO:0000256" key="1">
    <source>
        <dbReference type="ARBA" id="ARBA00004196"/>
    </source>
</evidence>
<accession>A0ABU7SBE5</accession>
<reference evidence="8 9" key="1">
    <citation type="submission" date="2024-01" db="EMBL/GenBank/DDBJ databases">
        <title>Genome insights into Plantactinospora veratri sp. nov.</title>
        <authorList>
            <person name="Wang L."/>
        </authorList>
    </citation>
    <scope>NUCLEOTIDE SEQUENCE [LARGE SCALE GENOMIC DNA]</scope>
    <source>
        <strain evidence="8 9">NEAU-FHS4</strain>
    </source>
</reference>
<evidence type="ECO:0000313" key="9">
    <source>
        <dbReference type="Proteomes" id="UP001339911"/>
    </source>
</evidence>
<evidence type="ECO:0000256" key="3">
    <source>
        <dbReference type="ARBA" id="ARBA00022729"/>
    </source>
</evidence>
<feature type="transmembrane region" description="Helical" evidence="6">
    <location>
        <begin position="182"/>
        <end position="202"/>
    </location>
</feature>
<evidence type="ECO:0000259" key="7">
    <source>
        <dbReference type="Pfam" id="PF04234"/>
    </source>
</evidence>
<gene>
    <name evidence="8" type="ORF">V1634_09760</name>
</gene>
<comment type="caution">
    <text evidence="8">The sequence shown here is derived from an EMBL/GenBank/DDBJ whole genome shotgun (WGS) entry which is preliminary data.</text>
</comment>
<evidence type="ECO:0000256" key="6">
    <source>
        <dbReference type="SAM" id="Phobius"/>
    </source>
</evidence>
<dbReference type="PANTHER" id="PTHR34820">
    <property type="entry name" value="INNER MEMBRANE PROTEIN YEBZ"/>
    <property type="match status" value="1"/>
</dbReference>
<keyword evidence="2" id="KW-0479">Metal-binding</keyword>
<dbReference type="Proteomes" id="UP001339911">
    <property type="component" value="Unassembled WGS sequence"/>
</dbReference>
<evidence type="ECO:0000313" key="8">
    <source>
        <dbReference type="EMBL" id="MEE6307109.1"/>
    </source>
</evidence>
<dbReference type="InterPro" id="IPR032694">
    <property type="entry name" value="CopC/D"/>
</dbReference>
<keyword evidence="9" id="KW-1185">Reference proteome</keyword>
<keyword evidence="3" id="KW-0732">Signal</keyword>